<dbReference type="Gramene" id="OQU82914">
    <property type="protein sequence ID" value="OQU82914"/>
    <property type="gene ID" value="SORBI_3005G045250"/>
</dbReference>
<name>A0A1Z5RGQ1_SORBI</name>
<organism evidence="1 2">
    <name type="scientific">Sorghum bicolor</name>
    <name type="common">Sorghum</name>
    <name type="synonym">Sorghum vulgare</name>
    <dbReference type="NCBI Taxonomy" id="4558"/>
    <lineage>
        <taxon>Eukaryota</taxon>
        <taxon>Viridiplantae</taxon>
        <taxon>Streptophyta</taxon>
        <taxon>Embryophyta</taxon>
        <taxon>Tracheophyta</taxon>
        <taxon>Spermatophyta</taxon>
        <taxon>Magnoliopsida</taxon>
        <taxon>Liliopsida</taxon>
        <taxon>Poales</taxon>
        <taxon>Poaceae</taxon>
        <taxon>PACMAD clade</taxon>
        <taxon>Panicoideae</taxon>
        <taxon>Andropogonodae</taxon>
        <taxon>Andropogoneae</taxon>
        <taxon>Sorghinae</taxon>
        <taxon>Sorghum</taxon>
    </lineage>
</organism>
<dbReference type="InParanoid" id="A0A1Z5RGQ1"/>
<accession>A0A1Z5RGQ1</accession>
<keyword evidence="2" id="KW-1185">Reference proteome</keyword>
<sequence length="68" mass="7822">MKQRIEACVYWHGQSTAKRMEVVEFNLFAQSCTLAPILSSKDLFAKRPPLAIYFIVVDDSRGYGFHCH</sequence>
<protein>
    <submittedName>
        <fullName evidence="1">Uncharacterized protein</fullName>
    </submittedName>
</protein>
<evidence type="ECO:0000313" key="1">
    <source>
        <dbReference type="EMBL" id="OQU82914.1"/>
    </source>
</evidence>
<reference evidence="1 2" key="1">
    <citation type="journal article" date="2009" name="Nature">
        <title>The Sorghum bicolor genome and the diversification of grasses.</title>
        <authorList>
            <person name="Paterson A.H."/>
            <person name="Bowers J.E."/>
            <person name="Bruggmann R."/>
            <person name="Dubchak I."/>
            <person name="Grimwood J."/>
            <person name="Gundlach H."/>
            <person name="Haberer G."/>
            <person name="Hellsten U."/>
            <person name="Mitros T."/>
            <person name="Poliakov A."/>
            <person name="Schmutz J."/>
            <person name="Spannagl M."/>
            <person name="Tang H."/>
            <person name="Wang X."/>
            <person name="Wicker T."/>
            <person name="Bharti A.K."/>
            <person name="Chapman J."/>
            <person name="Feltus F.A."/>
            <person name="Gowik U."/>
            <person name="Grigoriev I.V."/>
            <person name="Lyons E."/>
            <person name="Maher C.A."/>
            <person name="Martis M."/>
            <person name="Narechania A."/>
            <person name="Otillar R.P."/>
            <person name="Penning B.W."/>
            <person name="Salamov A.A."/>
            <person name="Wang Y."/>
            <person name="Zhang L."/>
            <person name="Carpita N.C."/>
            <person name="Freeling M."/>
            <person name="Gingle A.R."/>
            <person name="Hash C.T."/>
            <person name="Keller B."/>
            <person name="Klein P."/>
            <person name="Kresovich S."/>
            <person name="McCann M.C."/>
            <person name="Ming R."/>
            <person name="Peterson D.G."/>
            <person name="Mehboob-ur-Rahman"/>
            <person name="Ware D."/>
            <person name="Westhoff P."/>
            <person name="Mayer K.F."/>
            <person name="Messing J."/>
            <person name="Rokhsar D.S."/>
        </authorList>
    </citation>
    <scope>NUCLEOTIDE SEQUENCE [LARGE SCALE GENOMIC DNA]</scope>
    <source>
        <strain evidence="2">cv. BTx623</strain>
    </source>
</reference>
<dbReference type="Proteomes" id="UP000000768">
    <property type="component" value="Chromosome 5"/>
</dbReference>
<dbReference type="AlphaFoldDB" id="A0A1Z5RGQ1"/>
<gene>
    <name evidence="1" type="ORF">SORBI_3005G045250</name>
</gene>
<evidence type="ECO:0000313" key="2">
    <source>
        <dbReference type="Proteomes" id="UP000000768"/>
    </source>
</evidence>
<proteinExistence type="predicted"/>
<dbReference type="EMBL" id="CM000764">
    <property type="protein sequence ID" value="OQU82914.1"/>
    <property type="molecule type" value="Genomic_DNA"/>
</dbReference>
<reference evidence="2" key="2">
    <citation type="journal article" date="2018" name="Plant J.">
        <title>The Sorghum bicolor reference genome: improved assembly, gene annotations, a transcriptome atlas, and signatures of genome organization.</title>
        <authorList>
            <person name="McCormick R.F."/>
            <person name="Truong S.K."/>
            <person name="Sreedasyam A."/>
            <person name="Jenkins J."/>
            <person name="Shu S."/>
            <person name="Sims D."/>
            <person name="Kennedy M."/>
            <person name="Amirebrahimi M."/>
            <person name="Weers B.D."/>
            <person name="McKinley B."/>
            <person name="Mattison A."/>
            <person name="Morishige D.T."/>
            <person name="Grimwood J."/>
            <person name="Schmutz J."/>
            <person name="Mullet J.E."/>
        </authorList>
    </citation>
    <scope>NUCLEOTIDE SEQUENCE [LARGE SCALE GENOMIC DNA]</scope>
    <source>
        <strain evidence="2">cv. BTx623</strain>
    </source>
</reference>